<dbReference type="RefSeq" id="XP_013082022.1">
    <property type="nucleotide sequence ID" value="XM_013226568.2"/>
</dbReference>
<evidence type="ECO:0000256" key="6">
    <source>
        <dbReference type="ARBA" id="ARBA00022989"/>
    </source>
</evidence>
<dbReference type="Proteomes" id="UP001165740">
    <property type="component" value="Chromosome 12"/>
</dbReference>
<keyword evidence="8" id="KW-0969">Cilium</keyword>
<sequence>MEVSLTVMASNLSIPDVIRVIVVPENKSAADTMLRSSVETVTDCTGTADNLSISTTDTTIMGALLSSVFLASVVANAFVFVVFCKRKSISMSNRFVANLTIGNCLNTIFVMPFALTSLITKEWIFGTFWCLTTGFLMNVIVSASIFTLVVISIDRYCAVVTPLHYSMRLTSRRCTLLIVFVWVAAILISSPPLMGWNSIEFQLDKMVCTVKWSSYLRYDRYYTFFLISFSFVLPLIAILWTYARMFRAAHGNIVRARRNSVIRVNSAATTQSDDSSMQQNTPINSRRRSSSAPIIRRLSQSSSRSSSLLWRKEEWKTAVTSFLVLFSFALCWTPYFVVMAVEAVTGRSSPLYPVTSHVSTVLAMFSCACNPLVYVFRSKVVRRELKFIFSGRANSDHEICVPHEFPRRVSVVRNESGRSLRSMADVEEEREEDQVCERQKPRMPAKKTSMSPKNCDVRWYSPTV</sequence>
<dbReference type="OrthoDB" id="5980076at2759"/>
<dbReference type="Pfam" id="PF00001">
    <property type="entry name" value="7tm_1"/>
    <property type="match status" value="1"/>
</dbReference>
<dbReference type="PROSITE" id="PS00237">
    <property type="entry name" value="G_PROTEIN_RECEP_F1_1"/>
    <property type="match status" value="1"/>
</dbReference>
<evidence type="ECO:0000256" key="3">
    <source>
        <dbReference type="ARBA" id="ARBA00022473"/>
    </source>
</evidence>
<keyword evidence="3" id="KW-0217">Developmental protein</keyword>
<evidence type="ECO:0000256" key="13">
    <source>
        <dbReference type="ARBA" id="ARBA00023224"/>
    </source>
</evidence>
<keyword evidence="6 17" id="KW-1133">Transmembrane helix</keyword>
<dbReference type="InterPro" id="IPR017452">
    <property type="entry name" value="GPCR_Rhodpsn_7TM"/>
</dbReference>
<evidence type="ECO:0000313" key="21">
    <source>
        <dbReference type="Proteomes" id="UP001165740"/>
    </source>
</evidence>
<keyword evidence="12" id="KW-0325">Glycoprotein</keyword>
<reference evidence="22" key="2">
    <citation type="submission" date="2025-04" db="UniProtKB">
        <authorList>
            <consortium name="RefSeq"/>
        </authorList>
    </citation>
    <scope>IDENTIFICATION</scope>
</reference>
<comment type="similarity">
    <text evidence="15">Belongs to the G-protein coupled receptor 1 family.</text>
</comment>
<dbReference type="PANTHER" id="PTHR22752:SF10">
    <property type="entry name" value="G-PROTEIN COUPLED RECEPTOR 161"/>
    <property type="match status" value="1"/>
</dbReference>
<evidence type="ECO:0000313" key="22">
    <source>
        <dbReference type="RefSeq" id="XP_013082022.1"/>
    </source>
</evidence>
<feature type="transmembrane region" description="Helical" evidence="17">
    <location>
        <begin position="318"/>
        <end position="337"/>
    </location>
</feature>
<evidence type="ECO:0000256" key="5">
    <source>
        <dbReference type="ARBA" id="ARBA00022692"/>
    </source>
</evidence>
<feature type="transmembrane region" description="Helical" evidence="17">
    <location>
        <begin position="357"/>
        <end position="376"/>
    </location>
</feature>
<evidence type="ECO:0000256" key="11">
    <source>
        <dbReference type="ARBA" id="ARBA00023170"/>
    </source>
</evidence>
<accession>A0A2C9M9V3</accession>
<feature type="transmembrane region" description="Helical" evidence="17">
    <location>
        <begin position="95"/>
        <end position="115"/>
    </location>
</feature>
<protein>
    <submittedName>
        <fullName evidence="22">G-protein coupled receptor 161-like</fullName>
    </submittedName>
</protein>
<dbReference type="STRING" id="6526.A0A2C9M9V3"/>
<evidence type="ECO:0000256" key="9">
    <source>
        <dbReference type="ARBA" id="ARBA00023136"/>
    </source>
</evidence>
<evidence type="ECO:0000256" key="2">
    <source>
        <dbReference type="ARBA" id="ARBA00004651"/>
    </source>
</evidence>
<keyword evidence="5 15" id="KW-0812">Transmembrane</keyword>
<evidence type="ECO:0000256" key="7">
    <source>
        <dbReference type="ARBA" id="ARBA00023040"/>
    </source>
</evidence>
<dbReference type="PRINTS" id="PR00237">
    <property type="entry name" value="GPCRRHODOPSN"/>
</dbReference>
<feature type="transmembrane region" description="Helical" evidence="17">
    <location>
        <begin position="221"/>
        <end position="243"/>
    </location>
</feature>
<feature type="transmembrane region" description="Helical" evidence="17">
    <location>
        <begin position="174"/>
        <end position="194"/>
    </location>
</feature>
<feature type="region of interest" description="Disordered" evidence="16">
    <location>
        <begin position="430"/>
        <end position="454"/>
    </location>
</feature>
<feature type="transmembrane region" description="Helical" evidence="17">
    <location>
        <begin position="60"/>
        <end position="83"/>
    </location>
</feature>
<keyword evidence="4" id="KW-1003">Cell membrane</keyword>
<dbReference type="Proteomes" id="UP000076420">
    <property type="component" value="Unassembled WGS sequence"/>
</dbReference>
<feature type="transmembrane region" description="Helical" evidence="17">
    <location>
        <begin position="135"/>
        <end position="153"/>
    </location>
</feature>
<keyword evidence="13 15" id="KW-0807">Transducer</keyword>
<keyword evidence="21" id="KW-1185">Reference proteome</keyword>
<evidence type="ECO:0000256" key="14">
    <source>
        <dbReference type="ARBA" id="ARBA00023273"/>
    </source>
</evidence>
<keyword evidence="9 17" id="KW-0472">Membrane</keyword>
<evidence type="ECO:0000256" key="12">
    <source>
        <dbReference type="ARBA" id="ARBA00023180"/>
    </source>
</evidence>
<dbReference type="GO" id="GO:0060170">
    <property type="term" value="C:ciliary membrane"/>
    <property type="evidence" value="ECO:0007669"/>
    <property type="project" value="UniProtKB-SubCell"/>
</dbReference>
<dbReference type="InterPro" id="IPR000276">
    <property type="entry name" value="GPCR_Rhodpsn"/>
</dbReference>
<evidence type="ECO:0000256" key="16">
    <source>
        <dbReference type="SAM" id="MobiDB-lite"/>
    </source>
</evidence>
<dbReference type="PANTHER" id="PTHR22752">
    <property type="entry name" value="G PROTEIN-COUPLED RECEPTOR"/>
    <property type="match status" value="1"/>
</dbReference>
<dbReference type="OMA" id="WRKEEWK"/>
<keyword evidence="14" id="KW-0966">Cell projection</keyword>
<evidence type="ECO:0000256" key="17">
    <source>
        <dbReference type="SAM" id="Phobius"/>
    </source>
</evidence>
<proteinExistence type="inferred from homology"/>
<evidence type="ECO:0000256" key="1">
    <source>
        <dbReference type="ARBA" id="ARBA00004309"/>
    </source>
</evidence>
<feature type="region of interest" description="Disordered" evidence="16">
    <location>
        <begin position="266"/>
        <end position="292"/>
    </location>
</feature>
<dbReference type="GO" id="GO:0005768">
    <property type="term" value="C:endosome"/>
    <property type="evidence" value="ECO:0007669"/>
    <property type="project" value="TreeGrafter"/>
</dbReference>
<keyword evidence="11 15" id="KW-0675">Receptor</keyword>
<dbReference type="CDD" id="cd00637">
    <property type="entry name" value="7tm_classA_rhodopsin-like"/>
    <property type="match status" value="1"/>
</dbReference>
<dbReference type="KEGG" id="bgt:106067391"/>
<dbReference type="VEuPathDB" id="VectorBase:BGLAX_028993"/>
<evidence type="ECO:0000313" key="20">
    <source>
        <dbReference type="Proteomes" id="UP000076420"/>
    </source>
</evidence>
<evidence type="ECO:0000313" key="19">
    <source>
        <dbReference type="EnsemblMetazoa" id="BGLB040184-PA"/>
    </source>
</evidence>
<evidence type="ECO:0000256" key="10">
    <source>
        <dbReference type="ARBA" id="ARBA00023157"/>
    </source>
</evidence>
<keyword evidence="10" id="KW-1015">Disulfide bond</keyword>
<gene>
    <name evidence="19" type="primary">106067391</name>
    <name evidence="22" type="synonym">LOC106067391</name>
</gene>
<dbReference type="AlphaFoldDB" id="A0A2C9M9V3"/>
<organism evidence="19 20">
    <name type="scientific">Biomphalaria glabrata</name>
    <name type="common">Bloodfluke planorb</name>
    <name type="synonym">Freshwater snail</name>
    <dbReference type="NCBI Taxonomy" id="6526"/>
    <lineage>
        <taxon>Eukaryota</taxon>
        <taxon>Metazoa</taxon>
        <taxon>Spiralia</taxon>
        <taxon>Lophotrochozoa</taxon>
        <taxon>Mollusca</taxon>
        <taxon>Gastropoda</taxon>
        <taxon>Heterobranchia</taxon>
        <taxon>Euthyneura</taxon>
        <taxon>Panpulmonata</taxon>
        <taxon>Hygrophila</taxon>
        <taxon>Lymnaeoidea</taxon>
        <taxon>Planorbidae</taxon>
        <taxon>Biomphalaria</taxon>
    </lineage>
</organism>
<reference evidence="19" key="1">
    <citation type="submission" date="2020-05" db="UniProtKB">
        <authorList>
            <consortium name="EnsemblMetazoa"/>
        </authorList>
    </citation>
    <scope>IDENTIFICATION</scope>
    <source>
        <strain evidence="19">BB02</strain>
    </source>
</reference>
<evidence type="ECO:0000256" key="4">
    <source>
        <dbReference type="ARBA" id="ARBA00022475"/>
    </source>
</evidence>
<evidence type="ECO:0000256" key="8">
    <source>
        <dbReference type="ARBA" id="ARBA00023069"/>
    </source>
</evidence>
<dbReference type="PROSITE" id="PS50262">
    <property type="entry name" value="G_PROTEIN_RECEP_F1_2"/>
    <property type="match status" value="1"/>
</dbReference>
<evidence type="ECO:0000256" key="15">
    <source>
        <dbReference type="RuleBase" id="RU000688"/>
    </source>
</evidence>
<comment type="subcellular location">
    <subcellularLocation>
        <location evidence="2">Cell membrane</location>
        <topology evidence="2">Multi-pass membrane protein</topology>
    </subcellularLocation>
    <subcellularLocation>
        <location evidence="1">Cell projection</location>
        <location evidence="1">Cilium membrane</location>
    </subcellularLocation>
</comment>
<dbReference type="VEuPathDB" id="VectorBase:BGLB040184"/>
<feature type="compositionally biased region" description="Polar residues" evidence="16">
    <location>
        <begin position="266"/>
        <end position="282"/>
    </location>
</feature>
<dbReference type="GeneID" id="106067391"/>
<dbReference type="GO" id="GO:0004930">
    <property type="term" value="F:G protein-coupled receptor activity"/>
    <property type="evidence" value="ECO:0007669"/>
    <property type="project" value="UniProtKB-KW"/>
</dbReference>
<keyword evidence="7 15" id="KW-0297">G-protein coupled receptor</keyword>
<dbReference type="EnsemblMetazoa" id="BGLB040184-RA">
    <property type="protein sequence ID" value="BGLB040184-PA"/>
    <property type="gene ID" value="BGLB040184"/>
</dbReference>
<dbReference type="Gene3D" id="1.20.1070.10">
    <property type="entry name" value="Rhodopsin 7-helix transmembrane proteins"/>
    <property type="match status" value="1"/>
</dbReference>
<name>A0A2C9M9V3_BIOGL</name>
<evidence type="ECO:0000259" key="18">
    <source>
        <dbReference type="PROSITE" id="PS50262"/>
    </source>
</evidence>
<feature type="domain" description="G-protein coupled receptors family 1 profile" evidence="18">
    <location>
        <begin position="75"/>
        <end position="374"/>
    </location>
</feature>
<dbReference type="SUPFAM" id="SSF81321">
    <property type="entry name" value="Family A G protein-coupled receptor-like"/>
    <property type="match status" value="1"/>
</dbReference>